<feature type="region of interest" description="Disordered" evidence="11">
    <location>
        <begin position="512"/>
        <end position="623"/>
    </location>
</feature>
<feature type="binding site" evidence="9">
    <location>
        <begin position="251"/>
        <end position="258"/>
    </location>
    <ligand>
        <name>ATP</name>
        <dbReference type="ChEBI" id="CHEBI:30616"/>
    </ligand>
</feature>
<dbReference type="CDD" id="cd01367">
    <property type="entry name" value="KISc_KIF2_like"/>
    <property type="match status" value="1"/>
</dbReference>
<keyword evidence="5 9" id="KW-0067">ATP-binding</keyword>
<dbReference type="PROSITE" id="PS00411">
    <property type="entry name" value="KINESIN_MOTOR_1"/>
    <property type="match status" value="1"/>
</dbReference>
<accession>A0AAD1Y7S2</accession>
<dbReference type="PANTHER" id="PTHR47971">
    <property type="entry name" value="KINESIN-RELATED PROTEIN 6"/>
    <property type="match status" value="1"/>
</dbReference>
<feature type="compositionally biased region" description="Basic and acidic residues" evidence="11">
    <location>
        <begin position="114"/>
        <end position="125"/>
    </location>
</feature>
<keyword evidence="2" id="KW-0963">Cytoplasm</keyword>
<feature type="domain" description="Kinesin motor" evidence="12">
    <location>
        <begin position="161"/>
        <end position="487"/>
    </location>
</feature>
<feature type="compositionally biased region" description="Polar residues" evidence="11">
    <location>
        <begin position="530"/>
        <end position="544"/>
    </location>
</feature>
<feature type="region of interest" description="Disordered" evidence="11">
    <location>
        <begin position="1"/>
        <end position="39"/>
    </location>
</feature>
<dbReference type="AlphaFoldDB" id="A0AAD1Y7S2"/>
<dbReference type="InterPro" id="IPR001752">
    <property type="entry name" value="Kinesin_motor_dom"/>
</dbReference>
<dbReference type="GO" id="GO:0005524">
    <property type="term" value="F:ATP binding"/>
    <property type="evidence" value="ECO:0007669"/>
    <property type="project" value="UniProtKB-UniRule"/>
</dbReference>
<name>A0AAD1Y7S2_EUPCR</name>
<evidence type="ECO:0000259" key="12">
    <source>
        <dbReference type="PROSITE" id="PS50067"/>
    </source>
</evidence>
<dbReference type="Proteomes" id="UP001295684">
    <property type="component" value="Unassembled WGS sequence"/>
</dbReference>
<sequence>MDYSSEALNKSQTDPKEEDLKQKFDLAPPQKLNRKQQMKEKEINCMSKTGILQELKNIGLPSFGTAAERKERLKKHFGIYDSDVARNPPKRGNVVEQIKKLEERRERRRQLMQQKKEENEEAKLRNEKAGRNVDLEYDKMIHEDWLSDEIATEHVQSEKLKICVCIRKRPIFKKEEASGDIDCVSVANPHTRVHEPKVKVDGLTKYIDNHDFRFDNSFKETESSDTLYKTMLLPLIPSLFTNGVVTCFAYGQTGSGKTFTMKGVQEEAIKDLFTKGPEKFKDSNPEFYVSYFEIYRGRVHDLLNDKEKVEIMEDHNNEVQVQGLREVLVKNESELQECIDSANSIRTTHSTKANDESSRSHAVCQIIIRNSTTSAQLGKLKLVDLAGSERAQDTQSNNRQRRLEGADINKSLLALKECIRAFDTKKNSSSDVHVPFRASKLTMILKDSFNSKNEFAKIVMIACINPGSSSADHTLNTLRYSGRLKTSFDKPSSALGKMKEISNLRRIESDRYNPDSIGLNLPPRPDAKSHMNSNADSIGSQIKTRASRDSNQHSRAGMAGIGRMIISGDSSSSKSLTRERNLTNGRQTRNSRSRDGRKLKSPPKRNSVAKRKNDFLDPSSKEKDDIDYLRQTLRGHENMYENQEMLDLAEKADKLMQEQDELISSHSLCVKEHNKLVKLESKLISKTNKGSNGEDGFEDYIDELELILKKRREIDDMLMEKIKICKSLEQ</sequence>
<evidence type="ECO:0000256" key="11">
    <source>
        <dbReference type="SAM" id="MobiDB-lite"/>
    </source>
</evidence>
<feature type="compositionally biased region" description="Basic and acidic residues" evidence="11">
    <location>
        <begin position="611"/>
        <end position="623"/>
    </location>
</feature>
<evidence type="ECO:0000256" key="6">
    <source>
        <dbReference type="ARBA" id="ARBA00023175"/>
    </source>
</evidence>
<feature type="region of interest" description="Disordered" evidence="11">
    <location>
        <begin position="105"/>
        <end position="125"/>
    </location>
</feature>
<dbReference type="PRINTS" id="PR00380">
    <property type="entry name" value="KINESINHEAVY"/>
</dbReference>
<dbReference type="GO" id="GO:0008017">
    <property type="term" value="F:microtubule binding"/>
    <property type="evidence" value="ECO:0007669"/>
    <property type="project" value="InterPro"/>
</dbReference>
<dbReference type="PROSITE" id="PS50067">
    <property type="entry name" value="KINESIN_MOTOR_2"/>
    <property type="match status" value="1"/>
</dbReference>
<proteinExistence type="inferred from homology"/>
<feature type="compositionally biased region" description="Low complexity" evidence="11">
    <location>
        <begin position="561"/>
        <end position="575"/>
    </location>
</feature>
<evidence type="ECO:0000313" key="13">
    <source>
        <dbReference type="EMBL" id="CAI2386981.1"/>
    </source>
</evidence>
<dbReference type="InterPro" id="IPR019821">
    <property type="entry name" value="Kinesin_motor_CS"/>
</dbReference>
<evidence type="ECO:0000256" key="7">
    <source>
        <dbReference type="ARBA" id="ARBA00023212"/>
    </source>
</evidence>
<dbReference type="EMBL" id="CAMPGE010029504">
    <property type="protein sequence ID" value="CAI2386981.1"/>
    <property type="molecule type" value="Genomic_DNA"/>
</dbReference>
<dbReference type="InterPro" id="IPR027640">
    <property type="entry name" value="Kinesin-like_fam"/>
</dbReference>
<dbReference type="SUPFAM" id="SSF52540">
    <property type="entry name" value="P-loop containing nucleoside triphosphate hydrolases"/>
    <property type="match status" value="1"/>
</dbReference>
<dbReference type="PANTHER" id="PTHR47971:SF8">
    <property type="entry name" value="KINESIN-LIKE PROTEIN"/>
    <property type="match status" value="1"/>
</dbReference>
<dbReference type="FunFam" id="3.40.850.10:FF:000012">
    <property type="entry name" value="Kinesin-like protein"/>
    <property type="match status" value="1"/>
</dbReference>
<keyword evidence="4 9" id="KW-0547">Nucleotide-binding</keyword>
<evidence type="ECO:0000256" key="1">
    <source>
        <dbReference type="ARBA" id="ARBA00004245"/>
    </source>
</evidence>
<keyword evidence="3 10" id="KW-0493">Microtubule</keyword>
<dbReference type="InterPro" id="IPR027417">
    <property type="entry name" value="P-loop_NTPase"/>
</dbReference>
<feature type="compositionally biased region" description="Basic and acidic residues" evidence="11">
    <location>
        <begin position="13"/>
        <end position="24"/>
    </location>
</feature>
<evidence type="ECO:0000256" key="8">
    <source>
        <dbReference type="ARBA" id="ARBA00061030"/>
    </source>
</evidence>
<evidence type="ECO:0000256" key="10">
    <source>
        <dbReference type="RuleBase" id="RU000394"/>
    </source>
</evidence>
<keyword evidence="14" id="KW-1185">Reference proteome</keyword>
<dbReference type="GO" id="GO:0003777">
    <property type="term" value="F:microtubule motor activity"/>
    <property type="evidence" value="ECO:0007669"/>
    <property type="project" value="InterPro"/>
</dbReference>
<reference evidence="13" key="1">
    <citation type="submission" date="2023-07" db="EMBL/GenBank/DDBJ databases">
        <authorList>
            <consortium name="AG Swart"/>
            <person name="Singh M."/>
            <person name="Singh A."/>
            <person name="Seah K."/>
            <person name="Emmerich C."/>
        </authorList>
    </citation>
    <scope>NUCLEOTIDE SEQUENCE</scope>
    <source>
        <strain evidence="13">DP1</strain>
    </source>
</reference>
<comment type="similarity">
    <text evidence="8">Belongs to the TRAFAC class myosin-kinesin ATPase superfamily. Kinesin family. KIN-13 subfamily.</text>
</comment>
<keyword evidence="6 9" id="KW-0505">Motor protein</keyword>
<evidence type="ECO:0000256" key="9">
    <source>
        <dbReference type="PROSITE-ProRule" id="PRU00283"/>
    </source>
</evidence>
<comment type="subcellular location">
    <subcellularLocation>
        <location evidence="1">Cytoplasm</location>
        <location evidence="1">Cytoskeleton</location>
    </subcellularLocation>
</comment>
<dbReference type="InterPro" id="IPR036961">
    <property type="entry name" value="Kinesin_motor_dom_sf"/>
</dbReference>
<protein>
    <recommendedName>
        <fullName evidence="10">Kinesin-like protein</fullName>
    </recommendedName>
</protein>
<evidence type="ECO:0000256" key="4">
    <source>
        <dbReference type="ARBA" id="ARBA00022741"/>
    </source>
</evidence>
<dbReference type="GO" id="GO:0007019">
    <property type="term" value="P:microtubule depolymerization"/>
    <property type="evidence" value="ECO:0007669"/>
    <property type="project" value="TreeGrafter"/>
</dbReference>
<organism evidence="13 14">
    <name type="scientific">Euplotes crassus</name>
    <dbReference type="NCBI Taxonomy" id="5936"/>
    <lineage>
        <taxon>Eukaryota</taxon>
        <taxon>Sar</taxon>
        <taxon>Alveolata</taxon>
        <taxon>Ciliophora</taxon>
        <taxon>Intramacronucleata</taxon>
        <taxon>Spirotrichea</taxon>
        <taxon>Hypotrichia</taxon>
        <taxon>Euplotida</taxon>
        <taxon>Euplotidae</taxon>
        <taxon>Moneuplotes</taxon>
    </lineage>
</organism>
<gene>
    <name evidence="13" type="ORF">ECRASSUSDP1_LOCUS28607</name>
</gene>
<feature type="compositionally biased region" description="Polar residues" evidence="11">
    <location>
        <begin position="1"/>
        <end position="12"/>
    </location>
</feature>
<evidence type="ECO:0000313" key="14">
    <source>
        <dbReference type="Proteomes" id="UP001295684"/>
    </source>
</evidence>
<dbReference type="GO" id="GO:0007018">
    <property type="term" value="P:microtubule-based movement"/>
    <property type="evidence" value="ECO:0007669"/>
    <property type="project" value="InterPro"/>
</dbReference>
<comment type="caution">
    <text evidence="13">The sequence shown here is derived from an EMBL/GenBank/DDBJ whole genome shotgun (WGS) entry which is preliminary data.</text>
</comment>
<dbReference type="Gene3D" id="3.40.850.10">
    <property type="entry name" value="Kinesin motor domain"/>
    <property type="match status" value="1"/>
</dbReference>
<dbReference type="Pfam" id="PF00225">
    <property type="entry name" value="Kinesin"/>
    <property type="match status" value="1"/>
</dbReference>
<evidence type="ECO:0000256" key="2">
    <source>
        <dbReference type="ARBA" id="ARBA00022490"/>
    </source>
</evidence>
<feature type="compositionally biased region" description="Basic residues" evidence="11">
    <location>
        <begin position="599"/>
        <end position="610"/>
    </location>
</feature>
<evidence type="ECO:0000256" key="3">
    <source>
        <dbReference type="ARBA" id="ARBA00022701"/>
    </source>
</evidence>
<keyword evidence="7" id="KW-0206">Cytoskeleton</keyword>
<dbReference type="GO" id="GO:0005874">
    <property type="term" value="C:microtubule"/>
    <property type="evidence" value="ECO:0007669"/>
    <property type="project" value="UniProtKB-KW"/>
</dbReference>
<dbReference type="SMART" id="SM00129">
    <property type="entry name" value="KISc"/>
    <property type="match status" value="1"/>
</dbReference>
<evidence type="ECO:0000256" key="5">
    <source>
        <dbReference type="ARBA" id="ARBA00022840"/>
    </source>
</evidence>